<evidence type="ECO:0000313" key="6">
    <source>
        <dbReference type="Proteomes" id="UP000561726"/>
    </source>
</evidence>
<dbReference type="AlphaFoldDB" id="A0A099JAD1"/>
<comment type="caution">
    <text evidence="3">The sequence shown here is derived from an EMBL/GenBank/DDBJ whole genome shotgun (WGS) entry which is preliminary data.</text>
</comment>
<name>A0A099JAD1_9MICO</name>
<reference evidence="3 5" key="1">
    <citation type="submission" date="2014-08" db="EMBL/GenBank/DDBJ databases">
        <authorList>
            <person name="Sisinthy S."/>
        </authorList>
    </citation>
    <scope>NUCLEOTIDE SEQUENCE [LARGE SCALE GENOMIC DNA]</scope>
    <source>
        <strain evidence="3 5">RuG17</strain>
    </source>
</reference>
<evidence type="ECO:0000259" key="2">
    <source>
        <dbReference type="PROSITE" id="PS50902"/>
    </source>
</evidence>
<evidence type="ECO:0000313" key="5">
    <source>
        <dbReference type="Proteomes" id="UP000029864"/>
    </source>
</evidence>
<protein>
    <submittedName>
        <fullName evidence="4">MioC protein</fullName>
    </submittedName>
    <submittedName>
        <fullName evidence="3">Nitric oxide synthase</fullName>
    </submittedName>
</protein>
<evidence type="ECO:0000313" key="4">
    <source>
        <dbReference type="EMBL" id="MBB5643436.1"/>
    </source>
</evidence>
<dbReference type="SUPFAM" id="SSF52218">
    <property type="entry name" value="Flavoproteins"/>
    <property type="match status" value="1"/>
</dbReference>
<dbReference type="eggNOG" id="COG0369">
    <property type="taxonomic scope" value="Bacteria"/>
</dbReference>
<dbReference type="Gene3D" id="3.40.50.360">
    <property type="match status" value="1"/>
</dbReference>
<keyword evidence="1" id="KW-0285">Flavoprotein</keyword>
<proteinExistence type="predicted"/>
<dbReference type="InterPro" id="IPR001094">
    <property type="entry name" value="Flavdoxin-like"/>
</dbReference>
<evidence type="ECO:0000313" key="3">
    <source>
        <dbReference type="EMBL" id="KGJ74453.1"/>
    </source>
</evidence>
<dbReference type="PRINTS" id="PR00369">
    <property type="entry name" value="FLAVODOXIN"/>
</dbReference>
<dbReference type="Proteomes" id="UP000561726">
    <property type="component" value="Unassembled WGS sequence"/>
</dbReference>
<dbReference type="Pfam" id="PF00258">
    <property type="entry name" value="Flavodoxin_1"/>
    <property type="match status" value="1"/>
</dbReference>
<dbReference type="PANTHER" id="PTHR19384">
    <property type="entry name" value="NITRIC OXIDE SYNTHASE-RELATED"/>
    <property type="match status" value="1"/>
</dbReference>
<organism evidence="3 5">
    <name type="scientific">Cryobacterium roopkundense</name>
    <dbReference type="NCBI Taxonomy" id="1001240"/>
    <lineage>
        <taxon>Bacteria</taxon>
        <taxon>Bacillati</taxon>
        <taxon>Actinomycetota</taxon>
        <taxon>Actinomycetes</taxon>
        <taxon>Micrococcales</taxon>
        <taxon>Microbacteriaceae</taxon>
        <taxon>Cryobacterium</taxon>
    </lineage>
</organism>
<dbReference type="OrthoDB" id="359268at2"/>
<dbReference type="GO" id="GO:0050660">
    <property type="term" value="F:flavin adenine dinucleotide binding"/>
    <property type="evidence" value="ECO:0007669"/>
    <property type="project" value="TreeGrafter"/>
</dbReference>
<reference evidence="4 6" key="2">
    <citation type="submission" date="2020-08" db="EMBL/GenBank/DDBJ databases">
        <title>Sequencing the genomes of 1000 actinobacteria strains.</title>
        <authorList>
            <person name="Klenk H.-P."/>
        </authorList>
    </citation>
    <scope>NUCLEOTIDE SEQUENCE [LARGE SCALE GENOMIC DNA]</scope>
    <source>
        <strain evidence="4 6">DSM 21065</strain>
    </source>
</reference>
<dbReference type="InterPro" id="IPR029039">
    <property type="entry name" value="Flavoprotein-like_sf"/>
</dbReference>
<dbReference type="GO" id="GO:0005829">
    <property type="term" value="C:cytosol"/>
    <property type="evidence" value="ECO:0007669"/>
    <property type="project" value="TreeGrafter"/>
</dbReference>
<keyword evidence="5" id="KW-1185">Reference proteome</keyword>
<sequence>MSTTVILYGTESGNSELVAEDLAADLGGDRDVRVYDMSDFDVADFDTDDFYLVVCSTHGDGELPGGAKPLLEALNSEQPDLSGIRYAVFGLGNSTYETYSQGSEIIDRRFTELGAERVGVYGRHDACDGSLPNDGAVEWARELLVLV</sequence>
<dbReference type="GO" id="GO:0010181">
    <property type="term" value="F:FMN binding"/>
    <property type="evidence" value="ECO:0007669"/>
    <property type="project" value="InterPro"/>
</dbReference>
<dbReference type="EMBL" id="JPXF01000039">
    <property type="protein sequence ID" value="KGJ74453.1"/>
    <property type="molecule type" value="Genomic_DNA"/>
</dbReference>
<evidence type="ECO:0000256" key="1">
    <source>
        <dbReference type="ARBA" id="ARBA00022630"/>
    </source>
</evidence>
<dbReference type="InterPro" id="IPR008254">
    <property type="entry name" value="Flavodoxin/NO_synth"/>
</dbReference>
<dbReference type="RefSeq" id="WP_035836665.1">
    <property type="nucleotide sequence ID" value="NZ_JACHBQ010000001.1"/>
</dbReference>
<dbReference type="STRING" id="1001240.GY21_10415"/>
<gene>
    <name evidence="4" type="ORF">BJ997_003984</name>
    <name evidence="3" type="ORF">GY21_10415</name>
</gene>
<dbReference type="EMBL" id="JACHBQ010000001">
    <property type="protein sequence ID" value="MBB5643436.1"/>
    <property type="molecule type" value="Genomic_DNA"/>
</dbReference>
<dbReference type="GO" id="GO:0016491">
    <property type="term" value="F:oxidoreductase activity"/>
    <property type="evidence" value="ECO:0007669"/>
    <property type="project" value="TreeGrafter"/>
</dbReference>
<dbReference type="PROSITE" id="PS50902">
    <property type="entry name" value="FLAVODOXIN_LIKE"/>
    <property type="match status" value="1"/>
</dbReference>
<dbReference type="Proteomes" id="UP000029864">
    <property type="component" value="Unassembled WGS sequence"/>
</dbReference>
<accession>A0A099JAD1</accession>
<feature type="domain" description="Flavodoxin-like" evidence="2">
    <location>
        <begin position="4"/>
        <end position="144"/>
    </location>
</feature>